<dbReference type="PRINTS" id="PR00081">
    <property type="entry name" value="GDHRDH"/>
</dbReference>
<dbReference type="PANTHER" id="PTHR44196">
    <property type="entry name" value="DEHYDROGENASE/REDUCTASE SDR FAMILY MEMBER 7B"/>
    <property type="match status" value="1"/>
</dbReference>
<dbReference type="PANTHER" id="PTHR44196:SF1">
    <property type="entry name" value="DEHYDROGENASE_REDUCTASE SDR FAMILY MEMBER 7B"/>
    <property type="match status" value="1"/>
</dbReference>
<feature type="domain" description="Ketoreductase" evidence="4">
    <location>
        <begin position="29"/>
        <end position="211"/>
    </location>
</feature>
<organism evidence="5 6">
    <name type="scientific">Reticulibacter mediterranei</name>
    <dbReference type="NCBI Taxonomy" id="2778369"/>
    <lineage>
        <taxon>Bacteria</taxon>
        <taxon>Bacillati</taxon>
        <taxon>Chloroflexota</taxon>
        <taxon>Ktedonobacteria</taxon>
        <taxon>Ktedonobacterales</taxon>
        <taxon>Reticulibacteraceae</taxon>
        <taxon>Reticulibacter</taxon>
    </lineage>
</organism>
<name>A0A8J3IYG2_9CHLR</name>
<comment type="similarity">
    <text evidence="1 3">Belongs to the short-chain dehydrogenases/reductases (SDR) family.</text>
</comment>
<reference evidence="5" key="1">
    <citation type="submission" date="2020-10" db="EMBL/GenBank/DDBJ databases">
        <title>Taxonomic study of unclassified bacteria belonging to the class Ktedonobacteria.</title>
        <authorList>
            <person name="Yabe S."/>
            <person name="Wang C.M."/>
            <person name="Zheng Y."/>
            <person name="Sakai Y."/>
            <person name="Cavaletti L."/>
            <person name="Monciardini P."/>
            <person name="Donadio S."/>
        </authorList>
    </citation>
    <scope>NUCLEOTIDE SEQUENCE</scope>
    <source>
        <strain evidence="5">ID150040</strain>
    </source>
</reference>
<dbReference type="Pfam" id="PF00106">
    <property type="entry name" value="adh_short"/>
    <property type="match status" value="1"/>
</dbReference>
<dbReference type="SUPFAM" id="SSF51735">
    <property type="entry name" value="NAD(P)-binding Rossmann-fold domains"/>
    <property type="match status" value="1"/>
</dbReference>
<dbReference type="InterPro" id="IPR002347">
    <property type="entry name" value="SDR_fam"/>
</dbReference>
<evidence type="ECO:0000256" key="1">
    <source>
        <dbReference type="ARBA" id="ARBA00006484"/>
    </source>
</evidence>
<dbReference type="RefSeq" id="WP_220210806.1">
    <property type="nucleotide sequence ID" value="NZ_BNJK01000002.1"/>
</dbReference>
<dbReference type="PRINTS" id="PR00080">
    <property type="entry name" value="SDRFAMILY"/>
</dbReference>
<dbReference type="SMART" id="SM00822">
    <property type="entry name" value="PKS_KR"/>
    <property type="match status" value="1"/>
</dbReference>
<proteinExistence type="inferred from homology"/>
<evidence type="ECO:0000256" key="2">
    <source>
        <dbReference type="ARBA" id="ARBA00023002"/>
    </source>
</evidence>
<protein>
    <submittedName>
        <fullName evidence="5">Short-chain dehydrogenase</fullName>
    </submittedName>
</protein>
<dbReference type="InterPro" id="IPR020904">
    <property type="entry name" value="Sc_DH/Rdtase_CS"/>
</dbReference>
<keyword evidence="2" id="KW-0560">Oxidoreductase</keyword>
<evidence type="ECO:0000259" key="4">
    <source>
        <dbReference type="SMART" id="SM00822"/>
    </source>
</evidence>
<evidence type="ECO:0000313" key="5">
    <source>
        <dbReference type="EMBL" id="GHP00250.1"/>
    </source>
</evidence>
<dbReference type="PROSITE" id="PS00061">
    <property type="entry name" value="ADH_SHORT"/>
    <property type="match status" value="1"/>
</dbReference>
<comment type="caution">
    <text evidence="5">The sequence shown here is derived from an EMBL/GenBank/DDBJ whole genome shotgun (WGS) entry which is preliminary data.</text>
</comment>
<dbReference type="CDD" id="cd05233">
    <property type="entry name" value="SDR_c"/>
    <property type="match status" value="1"/>
</dbReference>
<dbReference type="EMBL" id="BNJK01000002">
    <property type="protein sequence ID" value="GHP00250.1"/>
    <property type="molecule type" value="Genomic_DNA"/>
</dbReference>
<dbReference type="InterPro" id="IPR057326">
    <property type="entry name" value="KR_dom"/>
</dbReference>
<evidence type="ECO:0000256" key="3">
    <source>
        <dbReference type="RuleBase" id="RU000363"/>
    </source>
</evidence>
<sequence>MNIAKRLLIMTGRDGVRPIKGSSMNIAESIVIVTGASSGIGAAIARELARRGATVVLAARRVEELNQMAGDLTQLGHKVLAVPTDVRSRESIDHLVTQTVTAYGRVDGVVNVAGIGEAGIIEHASDEVLEAMVMVNLLAPARLIQAALPYMKHDGSAAIVNIGSIAGEMGTNGMYSATKFGIRGLSDSLRRELWSRRIAVSLIEPGYIRTALTAQMKGRLPGPEIVAQAVASVLEHPLRVLVVPSSWRFLLLGVRLFPAVADRLFGSPQGQARLHFNSEYRKDEGHVKAR</sequence>
<dbReference type="GO" id="GO:0016491">
    <property type="term" value="F:oxidoreductase activity"/>
    <property type="evidence" value="ECO:0007669"/>
    <property type="project" value="UniProtKB-KW"/>
</dbReference>
<evidence type="ECO:0000313" key="6">
    <source>
        <dbReference type="Proteomes" id="UP000597444"/>
    </source>
</evidence>
<dbReference type="AlphaFoldDB" id="A0A8J3IYG2"/>
<dbReference type="Proteomes" id="UP000597444">
    <property type="component" value="Unassembled WGS sequence"/>
</dbReference>
<dbReference type="Gene3D" id="3.40.50.720">
    <property type="entry name" value="NAD(P)-binding Rossmann-like Domain"/>
    <property type="match status" value="1"/>
</dbReference>
<dbReference type="GO" id="GO:0016020">
    <property type="term" value="C:membrane"/>
    <property type="evidence" value="ECO:0007669"/>
    <property type="project" value="TreeGrafter"/>
</dbReference>
<dbReference type="InterPro" id="IPR036291">
    <property type="entry name" value="NAD(P)-bd_dom_sf"/>
</dbReference>
<gene>
    <name evidence="5" type="ORF">KSF_102970</name>
</gene>
<keyword evidence="6" id="KW-1185">Reference proteome</keyword>
<accession>A0A8J3IYG2</accession>